<accession>A0A1V2J310</accession>
<organism evidence="1 2">
    <name type="scientific">Pseudomonas azotoformans</name>
    <dbReference type="NCBI Taxonomy" id="47878"/>
    <lineage>
        <taxon>Bacteria</taxon>
        <taxon>Pseudomonadati</taxon>
        <taxon>Pseudomonadota</taxon>
        <taxon>Gammaproteobacteria</taxon>
        <taxon>Pseudomonadales</taxon>
        <taxon>Pseudomonadaceae</taxon>
        <taxon>Pseudomonas</taxon>
    </lineage>
</organism>
<sequence length="230" mass="24056">MISKPLGSEEILKLFTDVPPVHVQVGPLSISVQADASRGQAVVGATLLGTLLAKQLLCFLEPVLTLDIALADSTAKGTLTLNLQGTQGYASVTADVIATQAATAYPLRGMVCDWPATIEPVVGEYRVMLTSELSTLTTVRGAAANIAGFAFYAGSTLMTQTEATQFAPLQIFPDAIESGDIKILPAAQVSLFIPTTISTGWLWLQATFSSSTTPPTQVSSSVANWQLPGA</sequence>
<dbReference type="EMBL" id="MNPV01000013">
    <property type="protein sequence ID" value="ONH39822.1"/>
    <property type="molecule type" value="Genomic_DNA"/>
</dbReference>
<evidence type="ECO:0000313" key="2">
    <source>
        <dbReference type="Proteomes" id="UP000188559"/>
    </source>
</evidence>
<proteinExistence type="predicted"/>
<comment type="caution">
    <text evidence="1">The sequence shown here is derived from an EMBL/GenBank/DDBJ whole genome shotgun (WGS) entry which is preliminary data.</text>
</comment>
<keyword evidence="2" id="KW-1185">Reference proteome</keyword>
<name>A0A1V2J310_PSEAZ</name>
<dbReference type="AlphaFoldDB" id="A0A1V2J310"/>
<protein>
    <submittedName>
        <fullName evidence="1">Uncharacterized protein</fullName>
    </submittedName>
</protein>
<gene>
    <name evidence="1" type="ORF">BLL37_31170</name>
</gene>
<dbReference type="Proteomes" id="UP000188559">
    <property type="component" value="Unassembled WGS sequence"/>
</dbReference>
<evidence type="ECO:0000313" key="1">
    <source>
        <dbReference type="EMBL" id="ONH39822.1"/>
    </source>
</evidence>
<reference evidence="1 2" key="1">
    <citation type="submission" date="2016-10" db="EMBL/GenBank/DDBJ databases">
        <title>Pseudomonas lactis sp. nov. and Pseudomonas paralactis sp. nov., isolated from bovine raw milk.</title>
        <authorList>
            <person name="Von Neubeck M."/>
            <person name="Huptas C."/>
            <person name="Glueck C."/>
            <person name="Krewinkel M."/>
            <person name="Stoeckel M."/>
            <person name="Stressler T."/>
            <person name="Fischer L."/>
            <person name="Hinrichs J."/>
            <person name="Scherer S."/>
            <person name="Wenning M."/>
        </authorList>
    </citation>
    <scope>NUCLEOTIDE SEQUENCE [LARGE SCALE GENOMIC DNA]</scope>
    <source>
        <strain evidence="1 2">DSM 18862</strain>
    </source>
</reference>